<name>A0A8T8K4X5_9EURY</name>
<dbReference type="AlphaFoldDB" id="A0A8T8K4X5"/>
<evidence type="ECO:0000313" key="3">
    <source>
        <dbReference type="Proteomes" id="UP000681041"/>
    </source>
</evidence>
<dbReference type="GO" id="GO:0008641">
    <property type="term" value="F:ubiquitin-like modifier activating enzyme activity"/>
    <property type="evidence" value="ECO:0007669"/>
    <property type="project" value="InterPro"/>
</dbReference>
<evidence type="ECO:0000313" key="2">
    <source>
        <dbReference type="EMBL" id="QUH23564.1"/>
    </source>
</evidence>
<dbReference type="InterPro" id="IPR045886">
    <property type="entry name" value="ThiF/MoeB/HesA"/>
</dbReference>
<reference evidence="2" key="1">
    <citation type="submission" date="2020-07" db="EMBL/GenBank/DDBJ databases">
        <title>Methanobacterium. sp. MethCan genome.</title>
        <authorList>
            <person name="Postec A."/>
            <person name="Quemeneur M."/>
        </authorList>
    </citation>
    <scope>NUCLEOTIDE SEQUENCE</scope>
    <source>
        <strain evidence="2">MethCAN</strain>
    </source>
</reference>
<dbReference type="InterPro" id="IPR035985">
    <property type="entry name" value="Ubiquitin-activating_enz"/>
</dbReference>
<proteinExistence type="predicted"/>
<dbReference type="SUPFAM" id="SSF69572">
    <property type="entry name" value="Activating enzymes of the ubiquitin-like proteins"/>
    <property type="match status" value="1"/>
</dbReference>
<dbReference type="GO" id="GO:0061503">
    <property type="term" value="F:tRNA threonylcarbamoyladenosine dehydratase"/>
    <property type="evidence" value="ECO:0007669"/>
    <property type="project" value="TreeGrafter"/>
</dbReference>
<evidence type="ECO:0000259" key="1">
    <source>
        <dbReference type="Pfam" id="PF00899"/>
    </source>
</evidence>
<dbReference type="PANTHER" id="PTHR43267:SF1">
    <property type="entry name" value="TRNA THREONYLCARBAMOYLADENOSINE DEHYDRATASE"/>
    <property type="match status" value="1"/>
</dbReference>
<dbReference type="Gene3D" id="3.40.50.720">
    <property type="entry name" value="NAD(P)-binding Rossmann-like Domain"/>
    <property type="match status" value="1"/>
</dbReference>
<dbReference type="GO" id="GO:0061504">
    <property type="term" value="P:cyclic threonylcarbamoyladenosine biosynthetic process"/>
    <property type="evidence" value="ECO:0007669"/>
    <property type="project" value="TreeGrafter"/>
</dbReference>
<dbReference type="GeneID" id="64820542"/>
<dbReference type="KEGG" id="meme:HYG87_07215"/>
<feature type="domain" description="THIF-type NAD/FAD binding fold" evidence="1">
    <location>
        <begin position="15"/>
        <end position="245"/>
    </location>
</feature>
<dbReference type="InterPro" id="IPR000594">
    <property type="entry name" value="ThiF_NAD_FAD-bd"/>
</dbReference>
<dbReference type="OrthoDB" id="7915at2157"/>
<protein>
    <submittedName>
        <fullName evidence="2">HesA/MoeB/ThiF family protein</fullName>
    </submittedName>
</protein>
<sequence length="250" mass="27747">MPKRYEGMTYWEIVSRQMGILTKSQQLRLKDSEITVIGCGGIGGAVLEMLVRMGVGSLRIIDKDDFDVSNINRQLMSSFYTVGQSKARVTQDIIRSINPFVKVMSFEEELDSRNVEKIVKGSTLVIDALDNLVSRVIVSRCALKFDIPFIHGAIHGTMGQVSVFNQDTPSYEELFQLPSIGSKLNEEVIEKLKEMGSEVPPVIGPVPNIVGCLQAFEAVKLITMEGEPIMAPDVLMFDLLGKDPFSIVKF</sequence>
<dbReference type="CDD" id="cd00757">
    <property type="entry name" value="ThiF_MoeB_HesA_family"/>
    <property type="match status" value="1"/>
</dbReference>
<dbReference type="RefSeq" id="WP_211532520.1">
    <property type="nucleotide sequence ID" value="NZ_CP058560.1"/>
</dbReference>
<accession>A0A8T8K4X5</accession>
<dbReference type="EMBL" id="CP058560">
    <property type="protein sequence ID" value="QUH23564.1"/>
    <property type="molecule type" value="Genomic_DNA"/>
</dbReference>
<organism evidence="2 3">
    <name type="scientific">Methanobacterium alkalithermotolerans</name>
    <dbReference type="NCBI Taxonomy" id="2731220"/>
    <lineage>
        <taxon>Archaea</taxon>
        <taxon>Methanobacteriati</taxon>
        <taxon>Methanobacteriota</taxon>
        <taxon>Methanomada group</taxon>
        <taxon>Methanobacteria</taxon>
        <taxon>Methanobacteriales</taxon>
        <taxon>Methanobacteriaceae</taxon>
        <taxon>Methanobacterium</taxon>
    </lineage>
</organism>
<dbReference type="Proteomes" id="UP000681041">
    <property type="component" value="Chromosome"/>
</dbReference>
<gene>
    <name evidence="2" type="ORF">HYG87_07215</name>
</gene>
<dbReference type="Pfam" id="PF00899">
    <property type="entry name" value="ThiF"/>
    <property type="match status" value="1"/>
</dbReference>
<dbReference type="PANTHER" id="PTHR43267">
    <property type="entry name" value="TRNA THREONYLCARBAMOYLADENOSINE DEHYDRATASE"/>
    <property type="match status" value="1"/>
</dbReference>
<keyword evidence="3" id="KW-1185">Reference proteome</keyword>